<keyword evidence="3" id="KW-1185">Reference proteome</keyword>
<sequence length="366" mass="35565">MIIPGFYAAARRSGASAGEPLTLGLNAYPYTGINLTRVVPAGCDLLGLKLWGGGGGGGSFNAGGGCGFTAISLPVVPGDVVLIQVGGSGGPGLQTPREGGAGGWPDGGDGAAGTNVYAGGGGGGSSRVYINGVLRAVAGGGGGGGYSGLGATGRGGGLVAGSEYLTVYNALGGSQTTGGRGDLASVPNNPESQGGYLRGGRAWKTGNRFTVQSETFTRGGGGGGGGYYGGGAANFTTNTQIVLGGGGSAYFPRWESLRLADGTAGGGTGASPSGTSDTDYPGAVGGGGAGGSNGNGARGGPGYVIVHAYPSDRKPVRNTMQTVEVVNHRGAAPVRTTMQTLETLLVLPSAPVRTTMQTLEIIRSVA</sequence>
<dbReference type="Proteomes" id="UP001056685">
    <property type="component" value="Segment"/>
</dbReference>
<feature type="region of interest" description="Disordered" evidence="1">
    <location>
        <begin position="262"/>
        <end position="295"/>
    </location>
</feature>
<protein>
    <submittedName>
        <fullName evidence="2">Lectin-like domain protein</fullName>
    </submittedName>
</protein>
<gene>
    <name evidence="2" type="ORF">KABACHOK_03930</name>
</gene>
<evidence type="ECO:0000256" key="1">
    <source>
        <dbReference type="SAM" id="MobiDB-lite"/>
    </source>
</evidence>
<organism evidence="2 3">
    <name type="scientific">Brevundimonas phage vB_BpoS-Kabachok</name>
    <dbReference type="NCBI Taxonomy" id="2948600"/>
    <lineage>
        <taxon>Viruses</taxon>
        <taxon>Duplodnaviria</taxon>
        <taxon>Heunggongvirae</taxon>
        <taxon>Uroviricota</taxon>
        <taxon>Caudoviricetes</taxon>
        <taxon>Jeanschmidtviridae</taxon>
        <taxon>Marchewkavirus</taxon>
        <taxon>Marchewkavirus kabachok</taxon>
    </lineage>
</organism>
<evidence type="ECO:0000313" key="2">
    <source>
        <dbReference type="EMBL" id="USN14226.1"/>
    </source>
</evidence>
<proteinExistence type="predicted"/>
<feature type="region of interest" description="Disordered" evidence="1">
    <location>
        <begin position="179"/>
        <end position="201"/>
    </location>
</feature>
<accession>A0A9E7MR69</accession>
<dbReference type="EMBL" id="ON529852">
    <property type="protein sequence ID" value="USN14226.1"/>
    <property type="molecule type" value="Genomic_DNA"/>
</dbReference>
<reference evidence="2" key="1">
    <citation type="submission" date="2022-05" db="EMBL/GenBank/DDBJ databases">
        <authorList>
            <person name="Friedrich I."/>
            <person name="Poehlein A."/>
            <person name="Schneider D."/>
            <person name="Hertel R."/>
            <person name="Daniel R."/>
        </authorList>
    </citation>
    <scope>NUCLEOTIDE SEQUENCE</scope>
</reference>
<evidence type="ECO:0000313" key="3">
    <source>
        <dbReference type="Proteomes" id="UP001056685"/>
    </source>
</evidence>
<feature type="compositionally biased region" description="Low complexity" evidence="1">
    <location>
        <begin position="270"/>
        <end position="279"/>
    </location>
</feature>
<name>A0A9E7MR69_9CAUD</name>
<feature type="compositionally biased region" description="Gly residues" evidence="1">
    <location>
        <begin position="283"/>
        <end position="295"/>
    </location>
</feature>